<sequence length="268" mass="30231">MLAPELEHYHSHLDQVRILDHLRANPPQKTSTLAGIDQLHIGGRDATARLLEQLHLEAEHRVMDMGCGLGGTSRMLAEKFGCQVSGMDYCGEFCELAEQLTQFFPALNEHITFVQGDAIHQPFANYSFDLVISQHCLMHMPEVDKVLAEIQRVLKPSGLLAMHEVIAGPVQPCLYPTPWAMDGSNSFLTTSEVLQSRMDRAGFTQLHWQDVTEEALAWRLNHGADSRSARGLSPSWVLGQNFRQMAENILLNLQQERIRIVEAIYVRH</sequence>
<organism evidence="3 4">
    <name type="scientific">Proteobacteria bacterium 228</name>
    <dbReference type="NCBI Taxonomy" id="2083153"/>
    <lineage>
        <taxon>Bacteria</taxon>
        <taxon>Pseudomonadati</taxon>
        <taxon>Pseudomonadota</taxon>
    </lineage>
</organism>
<dbReference type="CDD" id="cd02440">
    <property type="entry name" value="AdoMet_MTases"/>
    <property type="match status" value="1"/>
</dbReference>
<keyword evidence="1" id="KW-0808">Transferase</keyword>
<dbReference type="Proteomes" id="UP000238196">
    <property type="component" value="Unassembled WGS sequence"/>
</dbReference>
<dbReference type="GO" id="GO:0032259">
    <property type="term" value="P:methylation"/>
    <property type="evidence" value="ECO:0007669"/>
    <property type="project" value="UniProtKB-KW"/>
</dbReference>
<dbReference type="GO" id="GO:0008757">
    <property type="term" value="F:S-adenosylmethionine-dependent methyltransferase activity"/>
    <property type="evidence" value="ECO:0007669"/>
    <property type="project" value="InterPro"/>
</dbReference>
<evidence type="ECO:0000256" key="1">
    <source>
        <dbReference type="ARBA" id="ARBA00022679"/>
    </source>
</evidence>
<dbReference type="InterPro" id="IPR029063">
    <property type="entry name" value="SAM-dependent_MTases_sf"/>
</dbReference>
<dbReference type="InterPro" id="IPR050447">
    <property type="entry name" value="Erg6_SMT_methyltransf"/>
</dbReference>
<protein>
    <submittedName>
        <fullName evidence="3">SAM-dependent methyltransferase</fullName>
    </submittedName>
</protein>
<accession>A0A2S5KNU6</accession>
<dbReference type="AlphaFoldDB" id="A0A2S5KNU6"/>
<dbReference type="EMBL" id="PRLP01000052">
    <property type="protein sequence ID" value="PPC76343.1"/>
    <property type="molecule type" value="Genomic_DNA"/>
</dbReference>
<proteinExistence type="predicted"/>
<feature type="domain" description="Methyltransferase type 11" evidence="2">
    <location>
        <begin position="64"/>
        <end position="161"/>
    </location>
</feature>
<dbReference type="OrthoDB" id="529208at2"/>
<dbReference type="PANTHER" id="PTHR44068:SF11">
    <property type="entry name" value="GERANYL DIPHOSPHATE 2-C-METHYLTRANSFERASE"/>
    <property type="match status" value="1"/>
</dbReference>
<reference evidence="3 4" key="1">
    <citation type="submission" date="2018-02" db="EMBL/GenBank/DDBJ databases">
        <title>novel marine gammaproteobacteria from coastal saline agro ecosystem.</title>
        <authorList>
            <person name="Krishnan R."/>
            <person name="Ramesh Kumar N."/>
        </authorList>
    </citation>
    <scope>NUCLEOTIDE SEQUENCE [LARGE SCALE GENOMIC DNA]</scope>
    <source>
        <strain evidence="3 4">228</strain>
    </source>
</reference>
<evidence type="ECO:0000313" key="4">
    <source>
        <dbReference type="Proteomes" id="UP000238196"/>
    </source>
</evidence>
<dbReference type="InterPro" id="IPR013216">
    <property type="entry name" value="Methyltransf_11"/>
</dbReference>
<evidence type="ECO:0000313" key="3">
    <source>
        <dbReference type="EMBL" id="PPC76343.1"/>
    </source>
</evidence>
<dbReference type="PANTHER" id="PTHR44068">
    <property type="entry name" value="ZGC:194242"/>
    <property type="match status" value="1"/>
</dbReference>
<keyword evidence="3" id="KW-0489">Methyltransferase</keyword>
<comment type="caution">
    <text evidence="3">The sequence shown here is derived from an EMBL/GenBank/DDBJ whole genome shotgun (WGS) entry which is preliminary data.</text>
</comment>
<name>A0A2S5KNU6_9PROT</name>
<dbReference type="SUPFAM" id="SSF53335">
    <property type="entry name" value="S-adenosyl-L-methionine-dependent methyltransferases"/>
    <property type="match status" value="1"/>
</dbReference>
<dbReference type="Gene3D" id="3.40.50.150">
    <property type="entry name" value="Vaccinia Virus protein VP39"/>
    <property type="match status" value="1"/>
</dbReference>
<gene>
    <name evidence="3" type="ORF">C4K68_15390</name>
</gene>
<dbReference type="Pfam" id="PF08241">
    <property type="entry name" value="Methyltransf_11"/>
    <property type="match status" value="1"/>
</dbReference>
<evidence type="ECO:0000259" key="2">
    <source>
        <dbReference type="Pfam" id="PF08241"/>
    </source>
</evidence>